<reference evidence="2" key="1">
    <citation type="submission" date="2016-10" db="EMBL/GenBank/DDBJ databases">
        <authorList>
            <person name="Varghese N."/>
            <person name="Submissions S."/>
        </authorList>
    </citation>
    <scope>NUCLEOTIDE SEQUENCE [LARGE SCALE GENOMIC DNA]</scope>
    <source>
        <strain evidence="2">DSM 23256</strain>
    </source>
</reference>
<dbReference type="RefSeq" id="WP_093688822.1">
    <property type="nucleotide sequence ID" value="NZ_FNBU01000006.1"/>
</dbReference>
<dbReference type="OrthoDB" id="5452at2"/>
<dbReference type="EMBL" id="FNBU01000006">
    <property type="protein sequence ID" value="SDF28847.1"/>
    <property type="molecule type" value="Genomic_DNA"/>
</dbReference>
<keyword evidence="2" id="KW-1185">Reference proteome</keyword>
<protein>
    <submittedName>
        <fullName evidence="1">Uncharacterized protein</fullName>
    </submittedName>
</protein>
<organism evidence="1 2">
    <name type="scientific">Sporolituus thermophilus DSM 23256</name>
    <dbReference type="NCBI Taxonomy" id="1123285"/>
    <lineage>
        <taxon>Bacteria</taxon>
        <taxon>Bacillati</taxon>
        <taxon>Bacillota</taxon>
        <taxon>Negativicutes</taxon>
        <taxon>Selenomonadales</taxon>
        <taxon>Sporomusaceae</taxon>
        <taxon>Sporolituus</taxon>
    </lineage>
</organism>
<evidence type="ECO:0000313" key="2">
    <source>
        <dbReference type="Proteomes" id="UP000243333"/>
    </source>
</evidence>
<dbReference type="Proteomes" id="UP000243333">
    <property type="component" value="Unassembled WGS sequence"/>
</dbReference>
<dbReference type="AlphaFoldDB" id="A0A1G7JV62"/>
<gene>
    <name evidence="1" type="ORF">SAMN05660235_01069</name>
</gene>
<name>A0A1G7JV62_9FIRM</name>
<proteinExistence type="predicted"/>
<sequence>MTHSLHRRGTPESLKEDYVLLVTAAADVNHHGSKDKLRQILEVVYDVGPCNIGSYDTGTVLAGVNIEEIKAALNEVPRVRCCFSSKEKIKEAIRRIKELDLGMSVTVQGPTEDIMAMSQELGIKPHSVNLSLDIWGKKEALPPEEVLEFVTMCGHGLISRYLVEKAINEVKTGKKTPREAAVMIGQPCVCGIYNPDRAVKLFEKYAPAAGEAAAAKE</sequence>
<dbReference type="STRING" id="1123285.SAMN05660235_01069"/>
<accession>A0A1G7JV62</accession>
<evidence type="ECO:0000313" key="1">
    <source>
        <dbReference type="EMBL" id="SDF28847.1"/>
    </source>
</evidence>